<dbReference type="EMBL" id="CP036264">
    <property type="protein sequence ID" value="QEG01744.1"/>
    <property type="molecule type" value="Genomic_DNA"/>
</dbReference>
<accession>A0A5B9MLA5</accession>
<dbReference type="AlphaFoldDB" id="A0A5B9MLA5"/>
<evidence type="ECO:0000259" key="1">
    <source>
        <dbReference type="Pfam" id="PF13480"/>
    </source>
</evidence>
<dbReference type="KEGG" id="smam:Mal15_58230"/>
<reference evidence="2 3" key="1">
    <citation type="submission" date="2019-02" db="EMBL/GenBank/DDBJ databases">
        <title>Planctomycetal bacteria perform biofilm scaping via a novel small molecule.</title>
        <authorList>
            <person name="Jeske O."/>
            <person name="Boedeker C."/>
            <person name="Wiegand S."/>
            <person name="Breitling P."/>
            <person name="Kallscheuer N."/>
            <person name="Jogler M."/>
            <person name="Rohde M."/>
            <person name="Petersen J."/>
            <person name="Medema M.H."/>
            <person name="Surup F."/>
            <person name="Jogler C."/>
        </authorList>
    </citation>
    <scope>NUCLEOTIDE SEQUENCE [LARGE SCALE GENOMIC DNA]</scope>
    <source>
        <strain evidence="2 3">Mal15</strain>
    </source>
</reference>
<evidence type="ECO:0000313" key="2">
    <source>
        <dbReference type="EMBL" id="QEG01744.1"/>
    </source>
</evidence>
<dbReference type="Gene3D" id="3.40.630.30">
    <property type="match status" value="1"/>
</dbReference>
<keyword evidence="3" id="KW-1185">Reference proteome</keyword>
<dbReference type="RefSeq" id="WP_147870778.1">
    <property type="nucleotide sequence ID" value="NZ_CP036264.1"/>
</dbReference>
<dbReference type="SUPFAM" id="SSF55729">
    <property type="entry name" value="Acyl-CoA N-acyltransferases (Nat)"/>
    <property type="match status" value="1"/>
</dbReference>
<feature type="domain" description="BioF2-like acetyltransferase" evidence="1">
    <location>
        <begin position="184"/>
        <end position="328"/>
    </location>
</feature>
<organism evidence="2 3">
    <name type="scientific">Stieleria maiorica</name>
    <dbReference type="NCBI Taxonomy" id="2795974"/>
    <lineage>
        <taxon>Bacteria</taxon>
        <taxon>Pseudomonadati</taxon>
        <taxon>Planctomycetota</taxon>
        <taxon>Planctomycetia</taxon>
        <taxon>Pirellulales</taxon>
        <taxon>Pirellulaceae</taxon>
        <taxon>Stieleria</taxon>
    </lineage>
</organism>
<dbReference type="Pfam" id="PF13480">
    <property type="entry name" value="Acetyltransf_6"/>
    <property type="match status" value="1"/>
</dbReference>
<proteinExistence type="predicted"/>
<dbReference type="InterPro" id="IPR016181">
    <property type="entry name" value="Acyl_CoA_acyltransferase"/>
</dbReference>
<dbReference type="Proteomes" id="UP000321353">
    <property type="component" value="Chromosome"/>
</dbReference>
<name>A0A5B9MLA5_9BACT</name>
<protein>
    <recommendedName>
        <fullName evidence="1">BioF2-like acetyltransferase domain-containing protein</fullName>
    </recommendedName>
</protein>
<sequence length="378" mass="42538">MTPSIELISSVDQLSQGDLDRWNELAHNPLQRWEWLGSWWRAYQHNYRLSIVKVRRQDETIAFVPWCLENRVGTGKTIQFLGSGKACTDHLSLLVSAGDCEAVCTAVAGWLARSADQHQTPNVQHLVWDAIELIGVDQEDAAMNSLARAMRTVGLDVEQTEGLGCYAINLPPTWDEYVRMRSKSGRREVRQSLKNIDSGTIVVQRVESRPQLDSVWDQFVTLHQRRRHASGTTGCFDHPPFEAFLRDAAAQLLDAGLLELIIATHDGAAVAAHFAIADKDHWYFYQSGMDPDAEALRPGLSMFCHAIRESIVTGRKTFDMMRGDEPYKLRWRAELLPAQEIRVCSPRRAAQLRHQVVRAGVTFKNLVKSGLGIGQPQS</sequence>
<evidence type="ECO:0000313" key="3">
    <source>
        <dbReference type="Proteomes" id="UP000321353"/>
    </source>
</evidence>
<gene>
    <name evidence="2" type="ORF">Mal15_58230</name>
</gene>
<dbReference type="InterPro" id="IPR038740">
    <property type="entry name" value="BioF2-like_GNAT_dom"/>
</dbReference>